<organism evidence="1 2">
    <name type="scientific">Emericellopsis cladophorae</name>
    <dbReference type="NCBI Taxonomy" id="2686198"/>
    <lineage>
        <taxon>Eukaryota</taxon>
        <taxon>Fungi</taxon>
        <taxon>Dikarya</taxon>
        <taxon>Ascomycota</taxon>
        <taxon>Pezizomycotina</taxon>
        <taxon>Sordariomycetes</taxon>
        <taxon>Hypocreomycetidae</taxon>
        <taxon>Hypocreales</taxon>
        <taxon>Bionectriaceae</taxon>
        <taxon>Emericellopsis</taxon>
    </lineage>
</organism>
<sequence>MPAAIANEARLSLNLSRPRRNSNRVSYPSITNRVRSAILRIANTPTHTRHLVIPHHANMSTTLRHITKGIRSRPINSRRIHKVAQARRLP</sequence>
<dbReference type="AlphaFoldDB" id="A0A9P9Y0M3"/>
<evidence type="ECO:0000313" key="1">
    <source>
        <dbReference type="EMBL" id="KAI6781301.1"/>
    </source>
</evidence>
<reference evidence="1" key="1">
    <citation type="journal article" date="2021" name="J Fungi (Basel)">
        <title>Genomic and Metabolomic Analyses of the Marine Fungus Emericellopsis cladophorae: Insights into Saltwater Adaptability Mechanisms and Its Biosynthetic Potential.</title>
        <authorList>
            <person name="Goncalves M.F.M."/>
            <person name="Hilario S."/>
            <person name="Van de Peer Y."/>
            <person name="Esteves A.C."/>
            <person name="Alves A."/>
        </authorList>
    </citation>
    <scope>NUCLEOTIDE SEQUENCE</scope>
    <source>
        <strain evidence="1">MUM 19.33</strain>
    </source>
</reference>
<proteinExistence type="predicted"/>
<name>A0A9P9Y0M3_9HYPO</name>
<keyword evidence="2" id="KW-1185">Reference proteome</keyword>
<accession>A0A9P9Y0M3</accession>
<dbReference type="Proteomes" id="UP001055219">
    <property type="component" value="Unassembled WGS sequence"/>
</dbReference>
<dbReference type="EMBL" id="JAGIXG020000023">
    <property type="protein sequence ID" value="KAI6781301.1"/>
    <property type="molecule type" value="Genomic_DNA"/>
</dbReference>
<protein>
    <submittedName>
        <fullName evidence="1">Uncharacterized protein</fullName>
    </submittedName>
</protein>
<reference evidence="1" key="2">
    <citation type="submission" date="2022-07" db="EMBL/GenBank/DDBJ databases">
        <authorList>
            <person name="Goncalves M.F.M."/>
            <person name="Hilario S."/>
            <person name="Van De Peer Y."/>
            <person name="Esteves A.C."/>
            <person name="Alves A."/>
        </authorList>
    </citation>
    <scope>NUCLEOTIDE SEQUENCE</scope>
    <source>
        <strain evidence="1">MUM 19.33</strain>
    </source>
</reference>
<dbReference type="RefSeq" id="XP_051362157.1">
    <property type="nucleotide sequence ID" value="XM_051506595.1"/>
</dbReference>
<dbReference type="GeneID" id="75830564"/>
<gene>
    <name evidence="1" type="ORF">J7T54_004074</name>
</gene>
<comment type="caution">
    <text evidence="1">The sequence shown here is derived from an EMBL/GenBank/DDBJ whole genome shotgun (WGS) entry which is preliminary data.</text>
</comment>
<evidence type="ECO:0000313" key="2">
    <source>
        <dbReference type="Proteomes" id="UP001055219"/>
    </source>
</evidence>